<dbReference type="Gene3D" id="3.40.30.10">
    <property type="entry name" value="Glutaredoxin"/>
    <property type="match status" value="1"/>
</dbReference>
<dbReference type="PROSITE" id="PS00195">
    <property type="entry name" value="GLUTAREDOXIN_1"/>
    <property type="match status" value="1"/>
</dbReference>
<dbReference type="PANTHER" id="PTHR12782">
    <property type="entry name" value="MICROSOMAL PROSTAGLANDIN E SYNTHASE-2"/>
    <property type="match status" value="1"/>
</dbReference>
<dbReference type="Gene3D" id="1.20.1050.10">
    <property type="match status" value="1"/>
</dbReference>
<dbReference type="CTD" id="39856"/>
<keyword evidence="6" id="KW-1185">Reference proteome</keyword>
<dbReference type="OrthoDB" id="423541at2759"/>
<dbReference type="InterPro" id="IPR011767">
    <property type="entry name" value="GLR_AS"/>
</dbReference>
<dbReference type="Gene3D" id="6.20.200.30">
    <property type="match status" value="1"/>
</dbReference>
<dbReference type="InterPro" id="IPR036282">
    <property type="entry name" value="Glutathione-S-Trfase_C_sf"/>
</dbReference>
<evidence type="ECO:0000256" key="3">
    <source>
        <dbReference type="ARBA" id="ARBA00023098"/>
    </source>
</evidence>
<dbReference type="InterPro" id="IPR034334">
    <property type="entry name" value="PGES2"/>
</dbReference>
<dbReference type="CDD" id="cd03197">
    <property type="entry name" value="GST_C_mPGES2"/>
    <property type="match status" value="1"/>
</dbReference>
<organism evidence="5 6">
    <name type="scientific">Cimex lectularius</name>
    <name type="common">Bed bug</name>
    <name type="synonym">Acanthia lectularia</name>
    <dbReference type="NCBI Taxonomy" id="79782"/>
    <lineage>
        <taxon>Eukaryota</taxon>
        <taxon>Metazoa</taxon>
        <taxon>Ecdysozoa</taxon>
        <taxon>Arthropoda</taxon>
        <taxon>Hexapoda</taxon>
        <taxon>Insecta</taxon>
        <taxon>Pterygota</taxon>
        <taxon>Neoptera</taxon>
        <taxon>Paraneoptera</taxon>
        <taxon>Hemiptera</taxon>
        <taxon>Heteroptera</taxon>
        <taxon>Panheteroptera</taxon>
        <taxon>Cimicomorpha</taxon>
        <taxon>Cimicidae</taxon>
        <taxon>Cimex</taxon>
    </lineage>
</organism>
<dbReference type="GO" id="GO:0050220">
    <property type="term" value="F:prostaglandin-E synthase activity"/>
    <property type="evidence" value="ECO:0007669"/>
    <property type="project" value="InterPro"/>
</dbReference>
<dbReference type="PROSITE" id="PS51354">
    <property type="entry name" value="GLUTAREDOXIN_2"/>
    <property type="match status" value="1"/>
</dbReference>
<proteinExistence type="inferred from homology"/>
<name>A0A8I6RDH7_CIMLE</name>
<dbReference type="CDD" id="cd03040">
    <property type="entry name" value="GST_N_mPGES2"/>
    <property type="match status" value="1"/>
</dbReference>
<dbReference type="GO" id="GO:0005739">
    <property type="term" value="C:mitochondrion"/>
    <property type="evidence" value="ECO:0007669"/>
    <property type="project" value="TreeGrafter"/>
</dbReference>
<dbReference type="SFLD" id="SFLDG01203">
    <property type="entry name" value="Prostaglandin_E_synthase_like1"/>
    <property type="match status" value="1"/>
</dbReference>
<dbReference type="SUPFAM" id="SSF52833">
    <property type="entry name" value="Thioredoxin-like"/>
    <property type="match status" value="1"/>
</dbReference>
<accession>A0A8I6RDH7</accession>
<dbReference type="GO" id="GO:0001516">
    <property type="term" value="P:prostaglandin biosynthetic process"/>
    <property type="evidence" value="ECO:0007669"/>
    <property type="project" value="UniProtKB-UniPathway"/>
</dbReference>
<protein>
    <recommendedName>
        <fullName evidence="4">Glutaredoxin domain-containing protein</fullName>
    </recommendedName>
</protein>
<dbReference type="InterPro" id="IPR040079">
    <property type="entry name" value="Glutathione_S-Trfase"/>
</dbReference>
<dbReference type="InterPro" id="IPR036249">
    <property type="entry name" value="Thioredoxin-like_sf"/>
</dbReference>
<dbReference type="Proteomes" id="UP000494040">
    <property type="component" value="Unassembled WGS sequence"/>
</dbReference>
<evidence type="ECO:0000259" key="4">
    <source>
        <dbReference type="Pfam" id="PF00462"/>
    </source>
</evidence>
<dbReference type="RefSeq" id="XP_014243889.1">
    <property type="nucleotide sequence ID" value="XM_014388403.2"/>
</dbReference>
<comment type="function">
    <text evidence="1">Has a glutathione-disulfide oxidoreductase activity in the presence of NADPH and glutathione reductase. Reduces low molecular weight disulfides and proteins.</text>
</comment>
<evidence type="ECO:0000313" key="6">
    <source>
        <dbReference type="Proteomes" id="UP000494040"/>
    </source>
</evidence>
<dbReference type="Pfam" id="PF00462">
    <property type="entry name" value="Glutaredoxin"/>
    <property type="match status" value="1"/>
</dbReference>
<dbReference type="AlphaFoldDB" id="A0A8I6RDH7"/>
<evidence type="ECO:0000256" key="1">
    <source>
        <dbReference type="ARBA" id="ARBA00002549"/>
    </source>
</evidence>
<dbReference type="OMA" id="DYCLTEG"/>
<feature type="domain" description="Glutaredoxin" evidence="4">
    <location>
        <begin position="106"/>
        <end position="158"/>
    </location>
</feature>
<dbReference type="SFLD" id="SFLDG01182">
    <property type="entry name" value="Prostaglandin_E_synthase_like"/>
    <property type="match status" value="1"/>
</dbReference>
<reference evidence="5" key="1">
    <citation type="submission" date="2022-01" db="UniProtKB">
        <authorList>
            <consortium name="EnsemblMetazoa"/>
        </authorList>
    </citation>
    <scope>IDENTIFICATION</scope>
</reference>
<dbReference type="KEGG" id="clec:106663520"/>
<evidence type="ECO:0000313" key="5">
    <source>
        <dbReference type="EnsemblMetazoa" id="XP_014243889.1"/>
    </source>
</evidence>
<dbReference type="EnsemblMetazoa" id="XM_014388403.2">
    <property type="protein sequence ID" value="XP_014243889.1"/>
    <property type="gene ID" value="LOC106663520"/>
</dbReference>
<dbReference type="InterPro" id="IPR002109">
    <property type="entry name" value="Glutaredoxin"/>
</dbReference>
<dbReference type="PANTHER" id="PTHR12782:SF5">
    <property type="entry name" value="PROSTAGLANDIN E SYNTHASE 2"/>
    <property type="match status" value="1"/>
</dbReference>
<dbReference type="InterPro" id="IPR034335">
    <property type="entry name" value="PGES2_C"/>
</dbReference>
<dbReference type="SUPFAM" id="SSF47616">
    <property type="entry name" value="GST C-terminal domain-like"/>
    <property type="match status" value="1"/>
</dbReference>
<dbReference type="GeneID" id="106663520"/>
<keyword evidence="3" id="KW-0443">Lipid metabolism</keyword>
<evidence type="ECO:0000256" key="2">
    <source>
        <dbReference type="ARBA" id="ARBA00007409"/>
    </source>
</evidence>
<sequence>MCALRCTRLFRLQKAISPLVGKSPALRTFKTEPRQAAPPQSRKWRKLLAATAAGVGVGAYFTLSNNSTKEVILNKGDQALTVIKEFPNVKISRQVTYPYDDSGLEIVLFQYPTCPFCCKVRAFLDYNGLSYKVVEVNPVMRQQIKWTDYKKVPIVLVKAKNGYIQLNDSSMIISALATYLNDRNAGNIQDISQFYPSISYSEPDGTVKSEILNRYFLMNGSAVDEYAKQVEMEERKWRKWADDVLVHVLSPNVYRTTNEALDAFKWFSFVGDWDQHFSTLERQFVIYVGAFAMWLIGKKLKNKYHLKEDVRQSLYDECNVWLDELKKRDEKYHGGNRPDLSDLAVYGVLSSIEGCEAFQDVLRETNLKQWYMGMKKEVNGHSGTFLYLHNRHQ</sequence>
<comment type="similarity">
    <text evidence="2">Belongs to the GST superfamily.</text>
</comment>
<dbReference type="SFLD" id="SFLDS00019">
    <property type="entry name" value="Glutathione_Transferase_(cytos"/>
    <property type="match status" value="1"/>
</dbReference>
<dbReference type="UniPathway" id="UPA00662"/>